<organism evidence="2 3">
    <name type="scientific">Candidatus Segetimicrobium genomatis</name>
    <dbReference type="NCBI Taxonomy" id="2569760"/>
    <lineage>
        <taxon>Bacteria</taxon>
        <taxon>Bacillati</taxon>
        <taxon>Candidatus Sysuimicrobiota</taxon>
        <taxon>Candidatus Sysuimicrobiia</taxon>
        <taxon>Candidatus Sysuimicrobiales</taxon>
        <taxon>Candidatus Segetimicrobiaceae</taxon>
        <taxon>Candidatus Segetimicrobium</taxon>
    </lineage>
</organism>
<keyword evidence="1" id="KW-0732">Signal</keyword>
<comment type="caution">
    <text evidence="2">The sequence shown here is derived from an EMBL/GenBank/DDBJ whole genome shotgun (WGS) entry which is preliminary data.</text>
</comment>
<feature type="signal peptide" evidence="1">
    <location>
        <begin position="1"/>
        <end position="23"/>
    </location>
</feature>
<dbReference type="Proteomes" id="UP000318093">
    <property type="component" value="Unassembled WGS sequence"/>
</dbReference>
<accession>A0A537JER9</accession>
<dbReference type="AlphaFoldDB" id="A0A537JER9"/>
<evidence type="ECO:0000313" key="3">
    <source>
        <dbReference type="Proteomes" id="UP000318093"/>
    </source>
</evidence>
<evidence type="ECO:0000313" key="2">
    <source>
        <dbReference type="EMBL" id="TMI82005.1"/>
    </source>
</evidence>
<name>A0A537JER9_9BACT</name>
<evidence type="ECO:0000256" key="1">
    <source>
        <dbReference type="SAM" id="SignalP"/>
    </source>
</evidence>
<sequence>MQRIATCLAVFAVVAALCATASAQEPGILPGKAIGSLELGQDLEPIIGVLGPLHSEDDLPGGSFRGYYWPLKRIDVIVDRGTKKVVALAISYDDGYQTPKGVAAGTEMDIVRSTYGQEESVDSQQEDDTLVYDKLGVAFVVDKSGALGGRVSVIFVFGEGRYHDIFQGQ</sequence>
<protein>
    <submittedName>
        <fullName evidence="2">Uncharacterized protein</fullName>
    </submittedName>
</protein>
<dbReference type="EMBL" id="VBAN01000183">
    <property type="protein sequence ID" value="TMI82005.1"/>
    <property type="molecule type" value="Genomic_DNA"/>
</dbReference>
<feature type="chain" id="PRO_5021753096" evidence="1">
    <location>
        <begin position="24"/>
        <end position="169"/>
    </location>
</feature>
<proteinExistence type="predicted"/>
<gene>
    <name evidence="2" type="ORF">E6H03_06260</name>
</gene>
<reference evidence="2 3" key="1">
    <citation type="journal article" date="2019" name="Nat. Microbiol.">
        <title>Mediterranean grassland soil C-N compound turnover is dependent on rainfall and depth, and is mediated by genomically divergent microorganisms.</title>
        <authorList>
            <person name="Diamond S."/>
            <person name="Andeer P.F."/>
            <person name="Li Z."/>
            <person name="Crits-Christoph A."/>
            <person name="Burstein D."/>
            <person name="Anantharaman K."/>
            <person name="Lane K.R."/>
            <person name="Thomas B.C."/>
            <person name="Pan C."/>
            <person name="Northen T.R."/>
            <person name="Banfield J.F."/>
        </authorList>
    </citation>
    <scope>NUCLEOTIDE SEQUENCE [LARGE SCALE GENOMIC DNA]</scope>
    <source>
        <strain evidence="2">NP_6</strain>
    </source>
</reference>